<protein>
    <recommendedName>
        <fullName evidence="2">NWD NACHT-NTPase N-terminal domain-containing protein</fullName>
    </recommendedName>
</protein>
<gene>
    <name evidence="3" type="ORF">THAR02_04986</name>
</gene>
<dbReference type="OrthoDB" id="4919232at2759"/>
<feature type="region of interest" description="Disordered" evidence="1">
    <location>
        <begin position="1"/>
        <end position="38"/>
    </location>
</feature>
<dbReference type="InterPro" id="IPR031359">
    <property type="entry name" value="NACHT_N"/>
</dbReference>
<evidence type="ECO:0000313" key="3">
    <source>
        <dbReference type="EMBL" id="KKP02921.1"/>
    </source>
</evidence>
<dbReference type="OMA" id="ELMMMIA"/>
<accession>A0A0F9XCV8</accession>
<dbReference type="Proteomes" id="UP000034112">
    <property type="component" value="Unassembled WGS sequence"/>
</dbReference>
<evidence type="ECO:0000256" key="1">
    <source>
        <dbReference type="SAM" id="MobiDB-lite"/>
    </source>
</evidence>
<feature type="region of interest" description="Disordered" evidence="1">
    <location>
        <begin position="319"/>
        <end position="352"/>
    </location>
</feature>
<evidence type="ECO:0000259" key="2">
    <source>
        <dbReference type="Pfam" id="PF17100"/>
    </source>
</evidence>
<reference evidence="4" key="1">
    <citation type="journal article" date="2015" name="Genome Announc.">
        <title>Draft whole-genome sequence of the biocontrol agent Trichoderma harzianum T6776.</title>
        <authorList>
            <person name="Baroncelli R."/>
            <person name="Piaggeschi G."/>
            <person name="Fiorini L."/>
            <person name="Bertolini E."/>
            <person name="Zapparata A."/>
            <person name="Pe M.E."/>
            <person name="Sarrocco S."/>
            <person name="Vannacci G."/>
        </authorList>
    </citation>
    <scope>NUCLEOTIDE SEQUENCE [LARGE SCALE GENOMIC DNA]</scope>
    <source>
        <strain evidence="4">T6776</strain>
    </source>
</reference>
<organism evidence="3 4">
    <name type="scientific">Trichoderma harzianum</name>
    <name type="common">Hypocrea lixii</name>
    <dbReference type="NCBI Taxonomy" id="5544"/>
    <lineage>
        <taxon>Eukaryota</taxon>
        <taxon>Fungi</taxon>
        <taxon>Dikarya</taxon>
        <taxon>Ascomycota</taxon>
        <taxon>Pezizomycotina</taxon>
        <taxon>Sordariomycetes</taxon>
        <taxon>Hypocreomycetidae</taxon>
        <taxon>Hypocreales</taxon>
        <taxon>Hypocreaceae</taxon>
        <taxon>Trichoderma</taxon>
    </lineage>
</organism>
<comment type="caution">
    <text evidence="3">The sequence shown here is derived from an EMBL/GenBank/DDBJ whole genome shotgun (WGS) entry which is preliminary data.</text>
</comment>
<name>A0A0F9XCV8_TRIHA</name>
<sequence>MTKSHDPQSGRIKKLVSRLLHHSNPHDTSPDDSDADSGIATPKWLGSYKVPASANSSFSAPKPYGRDTGISLELWNSAYNSLRDGLSTAGLVTVYESILCQELPHGQSIGGINQSLPRSDDDRLRTLITITEAGLKKCRVKSQADDQAKALIRASRKIIKSVWADYPSTAVAWSGICILTPLLLGATIAIEDMKRGALHVLGRIPWYMHLSELIMASAWKSDADFLEQRDRTRERLLKLYRKVLEFEMNCVCAAASSWNNAAKNVVGWHKLGAMVREIEELDAEIGNLIVTYIDKRVAETIRRYNEDLKLDAKDEGPCPFAADGSTSSAPFPLDASHSADAMPGMKPSTVRV</sequence>
<dbReference type="EMBL" id="JOKZ01000131">
    <property type="protein sequence ID" value="KKP02921.1"/>
    <property type="molecule type" value="Genomic_DNA"/>
</dbReference>
<feature type="compositionally biased region" description="Basic residues" evidence="1">
    <location>
        <begin position="11"/>
        <end position="23"/>
    </location>
</feature>
<proteinExistence type="predicted"/>
<feature type="domain" description="NWD NACHT-NTPase N-terminal" evidence="2">
    <location>
        <begin position="73"/>
        <end position="284"/>
    </location>
</feature>
<evidence type="ECO:0000313" key="4">
    <source>
        <dbReference type="Proteomes" id="UP000034112"/>
    </source>
</evidence>
<dbReference type="Pfam" id="PF17100">
    <property type="entry name" value="NACHT_N"/>
    <property type="match status" value="1"/>
</dbReference>
<dbReference type="AlphaFoldDB" id="A0A0F9XCV8"/>